<dbReference type="AlphaFoldDB" id="A0A8J7RZD9"/>
<sequence>MSDDIVELSGNESPPGQIRVKLDLELPHAEAMAVLGIVHDYKDKAKKQAEAERRRAEADRRKAEAAAKKAAQAEAAKAKKASTTKTDAAAPADAAQTGGTDGGTAAN</sequence>
<evidence type="ECO:0000313" key="2">
    <source>
        <dbReference type="EMBL" id="MBP5857375.1"/>
    </source>
</evidence>
<feature type="compositionally biased region" description="Basic and acidic residues" evidence="1">
    <location>
        <begin position="44"/>
        <end position="67"/>
    </location>
</feature>
<gene>
    <name evidence="2" type="ORF">KAJ83_10175</name>
</gene>
<organism evidence="2 3">
    <name type="scientific">Marivibrio halodurans</name>
    <dbReference type="NCBI Taxonomy" id="2039722"/>
    <lineage>
        <taxon>Bacteria</taxon>
        <taxon>Pseudomonadati</taxon>
        <taxon>Pseudomonadota</taxon>
        <taxon>Alphaproteobacteria</taxon>
        <taxon>Rhodospirillales</taxon>
        <taxon>Rhodospirillaceae</taxon>
        <taxon>Marivibrio</taxon>
    </lineage>
</organism>
<evidence type="ECO:0000256" key="1">
    <source>
        <dbReference type="SAM" id="MobiDB-lite"/>
    </source>
</evidence>
<name>A0A8J7RZD9_9PROT</name>
<reference evidence="2" key="1">
    <citation type="submission" date="2021-04" db="EMBL/GenBank/DDBJ databases">
        <authorList>
            <person name="Zhang D.-C."/>
        </authorList>
    </citation>
    <scope>NUCLEOTIDE SEQUENCE</scope>
    <source>
        <strain evidence="2">CGMCC 1.15697</strain>
    </source>
</reference>
<protein>
    <submittedName>
        <fullName evidence="2">Uncharacterized protein</fullName>
    </submittedName>
</protein>
<feature type="region of interest" description="Disordered" evidence="1">
    <location>
        <begin position="44"/>
        <end position="107"/>
    </location>
</feature>
<accession>A0A8J7RZD9</accession>
<evidence type="ECO:0000313" key="3">
    <source>
        <dbReference type="Proteomes" id="UP000672602"/>
    </source>
</evidence>
<dbReference type="RefSeq" id="WP_210681961.1">
    <property type="nucleotide sequence ID" value="NZ_JAGMWN010000004.1"/>
</dbReference>
<dbReference type="Proteomes" id="UP000672602">
    <property type="component" value="Unassembled WGS sequence"/>
</dbReference>
<feature type="compositionally biased region" description="Low complexity" evidence="1">
    <location>
        <begin position="68"/>
        <end position="107"/>
    </location>
</feature>
<comment type="caution">
    <text evidence="2">The sequence shown here is derived from an EMBL/GenBank/DDBJ whole genome shotgun (WGS) entry which is preliminary data.</text>
</comment>
<keyword evidence="3" id="KW-1185">Reference proteome</keyword>
<dbReference type="EMBL" id="JAGMWN010000004">
    <property type="protein sequence ID" value="MBP5857375.1"/>
    <property type="molecule type" value="Genomic_DNA"/>
</dbReference>
<proteinExistence type="predicted"/>